<proteinExistence type="predicted"/>
<accession>A0AAE8YPM5</accession>
<evidence type="ECO:0000313" key="2">
    <source>
        <dbReference type="EMBL" id="UGO46661.1"/>
    </source>
</evidence>
<gene>
    <name evidence="2" type="ORF">STARDEW_50</name>
</gene>
<feature type="region of interest" description="Disordered" evidence="1">
    <location>
        <begin position="37"/>
        <end position="76"/>
    </location>
</feature>
<dbReference type="EMBL" id="OL615010">
    <property type="protein sequence ID" value="UGO46661.1"/>
    <property type="molecule type" value="Genomic_DNA"/>
</dbReference>
<sequence length="118" mass="13051">MRALVAILRAFSRSYWLPCSVNIMNSYAVLLHKVSGTKSGTDQGRDKAGQHPCPAPDDAAWRGAGQRDSTPVFQTRRGVWHPPRLRLHKIQDCITHGNMMQIAVVDDLGNQCELQNGG</sequence>
<evidence type="ECO:0000313" key="3">
    <source>
        <dbReference type="Proteomes" id="UP000827807"/>
    </source>
</evidence>
<protein>
    <submittedName>
        <fullName evidence="2">Uncharacterized protein</fullName>
    </submittedName>
</protein>
<reference evidence="2 3" key="1">
    <citation type="submission" date="2021-11" db="EMBL/GenBank/DDBJ databases">
        <authorList>
            <person name="Thurgood T.L."/>
            <person name="Thompson D.W."/>
            <person name="Green C."/>
            <person name="Huhem E."/>
            <person name="Johnson L."/>
            <person name="Tayler S."/>
            <person name="Taylor A."/>
            <person name="Grose J.H."/>
        </authorList>
    </citation>
    <scope>NUCLEOTIDE SEQUENCE [LARGE SCALE GENOMIC DNA]</scope>
</reference>
<organism evidence="2 3">
    <name type="scientific">Shigella phage vB_SboD_StarDew</name>
    <dbReference type="NCBI Taxonomy" id="2902747"/>
    <lineage>
        <taxon>Viruses</taxon>
        <taxon>Duplodnaviria</taxon>
        <taxon>Heunggongvirae</taxon>
        <taxon>Uroviricota</taxon>
        <taxon>Caudoviricetes</taxon>
        <taxon>Dhillonvirus</taxon>
        <taxon>Dhillonvirus stardew</taxon>
    </lineage>
</organism>
<dbReference type="Proteomes" id="UP000827807">
    <property type="component" value="Segment"/>
</dbReference>
<name>A0AAE8YPM5_9CAUD</name>
<evidence type="ECO:0000256" key="1">
    <source>
        <dbReference type="SAM" id="MobiDB-lite"/>
    </source>
</evidence>
<keyword evidence="3" id="KW-1185">Reference proteome</keyword>